<keyword evidence="5" id="KW-0256">Endoplasmic reticulum</keyword>
<evidence type="ECO:0000256" key="4">
    <source>
        <dbReference type="ARBA" id="ARBA00022729"/>
    </source>
</evidence>
<dbReference type="EMBL" id="OX597814">
    <property type="protein sequence ID" value="CAI9715049.1"/>
    <property type="molecule type" value="Genomic_DNA"/>
</dbReference>
<name>A0AA36AGC2_OCTVU</name>
<evidence type="ECO:0000256" key="1">
    <source>
        <dbReference type="ARBA" id="ARBA00011970"/>
    </source>
</evidence>
<keyword evidence="3 13" id="KW-0808">Transferase</keyword>
<keyword evidence="6" id="KW-0325">Glycoprotein</keyword>
<organism evidence="13 14">
    <name type="scientific">Octopus vulgaris</name>
    <name type="common">Common octopus</name>
    <dbReference type="NCBI Taxonomy" id="6645"/>
    <lineage>
        <taxon>Eukaryota</taxon>
        <taxon>Metazoa</taxon>
        <taxon>Spiralia</taxon>
        <taxon>Lophotrochozoa</taxon>
        <taxon>Mollusca</taxon>
        <taxon>Cephalopoda</taxon>
        <taxon>Coleoidea</taxon>
        <taxon>Octopodiformes</taxon>
        <taxon>Octopoda</taxon>
        <taxon>Incirrata</taxon>
        <taxon>Octopodidae</taxon>
        <taxon>Octopus</taxon>
    </lineage>
</organism>
<dbReference type="GO" id="GO:0005788">
    <property type="term" value="C:endoplasmic reticulum lumen"/>
    <property type="evidence" value="ECO:0007669"/>
    <property type="project" value="TreeGrafter"/>
</dbReference>
<evidence type="ECO:0000256" key="3">
    <source>
        <dbReference type="ARBA" id="ARBA00022679"/>
    </source>
</evidence>
<evidence type="ECO:0000256" key="10">
    <source>
        <dbReference type="ARBA" id="ARBA00049432"/>
    </source>
</evidence>
<accession>A0AA36AGC2</accession>
<evidence type="ECO:0000313" key="13">
    <source>
        <dbReference type="EMBL" id="CAI9715049.1"/>
    </source>
</evidence>
<dbReference type="EC" id="2.4.1.255" evidence="1"/>
<dbReference type="InterPro" id="IPR049625">
    <property type="entry name" value="Glyco_transf_61_cat"/>
</dbReference>
<dbReference type="PANTHER" id="PTHR20961:SF148">
    <property type="entry name" value="EGF DOMAIN-SPECIFIC O-LINKED N-ACETYLGLUCOSAMINE TRANSFERASE"/>
    <property type="match status" value="1"/>
</dbReference>
<keyword evidence="2" id="KW-0328">Glycosyltransferase</keyword>
<reference evidence="13" key="1">
    <citation type="submission" date="2023-08" db="EMBL/GenBank/DDBJ databases">
        <authorList>
            <person name="Alioto T."/>
            <person name="Alioto T."/>
            <person name="Gomez Garrido J."/>
        </authorList>
    </citation>
    <scope>NUCLEOTIDE SEQUENCE</scope>
</reference>
<dbReference type="PANTHER" id="PTHR20961">
    <property type="entry name" value="GLYCOSYLTRANSFERASE"/>
    <property type="match status" value="1"/>
</dbReference>
<feature type="region of interest" description="Disordered" evidence="11">
    <location>
        <begin position="40"/>
        <end position="70"/>
    </location>
</feature>
<evidence type="ECO:0000256" key="6">
    <source>
        <dbReference type="ARBA" id="ARBA00023180"/>
    </source>
</evidence>
<gene>
    <name evidence="13" type="ORF">OCTVUL_1B007748</name>
</gene>
<evidence type="ECO:0000256" key="9">
    <source>
        <dbReference type="ARBA" id="ARBA00048317"/>
    </source>
</evidence>
<keyword evidence="14" id="KW-1185">Reference proteome</keyword>
<protein>
    <recommendedName>
        <fullName evidence="7">EGF domain-specific O-linked N-acetylglucosamine transferase</fullName>
        <ecNumber evidence="1">2.4.1.255</ecNumber>
    </recommendedName>
    <alternativeName>
        <fullName evidence="8">Extracellular O-linked N-acetylglucosamine transferase</fullName>
    </alternativeName>
</protein>
<proteinExistence type="predicted"/>
<dbReference type="InterPro" id="IPR007657">
    <property type="entry name" value="Glycosyltransferase_61"/>
</dbReference>
<keyword evidence="4" id="KW-0732">Signal</keyword>
<dbReference type="Proteomes" id="UP001162480">
    <property type="component" value="Chromosome 1"/>
</dbReference>
<evidence type="ECO:0000313" key="14">
    <source>
        <dbReference type="Proteomes" id="UP001162480"/>
    </source>
</evidence>
<feature type="domain" description="Glycosyltransferase 61 catalytic" evidence="12">
    <location>
        <begin position="461"/>
        <end position="560"/>
    </location>
</feature>
<evidence type="ECO:0000256" key="2">
    <source>
        <dbReference type="ARBA" id="ARBA00022676"/>
    </source>
</evidence>
<dbReference type="GO" id="GO:0097363">
    <property type="term" value="F:protein O-acetylglucosaminyltransferase activity"/>
    <property type="evidence" value="ECO:0007669"/>
    <property type="project" value="UniProtKB-EC"/>
</dbReference>
<evidence type="ECO:0000256" key="7">
    <source>
        <dbReference type="ARBA" id="ARBA00040944"/>
    </source>
</evidence>
<evidence type="ECO:0000256" key="8">
    <source>
        <dbReference type="ARBA" id="ARBA00042574"/>
    </source>
</evidence>
<sequence length="655" mass="75469">MLRGQMAQTDAFMERMDERRQGLWADQRELEVADGSALEDRCWTGDSDGPVGRDCPSNEASSETDSEGSVAEPGLVAEICDAGPAVFAEPGLVAEICDAVPKKSCDLEPVEVEVTEKPVEGVMADAVVPCLEPLASRPLSLGAQDEELARSGANVAESEEAQHLSCYKKDDVWTVHSFEKCKTDDKCPYKKHLDSKRCWGYEKSCNSSLQMSTPHCPDSSNGWYQDKKAQIESFWENGDFGYVKKRREELKSYCTAEKLGDSSLKCCNYFRYCEATNIYIDFRNIDLNTGNDRFRENIFKENEIGGHCHIFKNLIRAEGQHKSPLQSWFAELENYSSFNFHTNNTEHCDVHIEKPTIIMKMDVGINLYHHFCDFINLYLTQHMNNSFSTDIYIVMWDTSPLRYGELFELTWKAFTQHPIIRLGDYNGKRVCFKDAVFSFLPRMRSGMYYNMPLVPGCEKSGYFRAFSQHILHRLNISQEGPLLHKIRVTVLTRSTTYRRILNEEELVNALKTITEFEVEVVDYNFRKMSFYDQLRISHNSDIFIGMHGAGLTHVLFLPDWAILFELYNCEDEFCYKDLSHLRGVKYITWEKSDKLTPEDEGNHPTLGPHPKFTNYSFDVKEFMRLIIGAADYVLSHKLFWEKHQELYKPPSKTEL</sequence>
<comment type="catalytic activity">
    <reaction evidence="9">
        <text>L-seryl-[protein] + UDP-N-acetyl-alpha-D-glucosamine = 3-O-(N-acetyl-beta-D-glucosaminyl)-L-seryl-[protein] + UDP + H(+)</text>
        <dbReference type="Rhea" id="RHEA:48904"/>
        <dbReference type="Rhea" id="RHEA-COMP:9863"/>
        <dbReference type="Rhea" id="RHEA-COMP:12251"/>
        <dbReference type="ChEBI" id="CHEBI:15378"/>
        <dbReference type="ChEBI" id="CHEBI:29999"/>
        <dbReference type="ChEBI" id="CHEBI:57705"/>
        <dbReference type="ChEBI" id="CHEBI:58223"/>
        <dbReference type="ChEBI" id="CHEBI:90838"/>
        <dbReference type="EC" id="2.4.1.255"/>
    </reaction>
</comment>
<comment type="catalytic activity">
    <reaction evidence="10">
        <text>L-threonyl-[protein] + UDP-N-acetyl-alpha-D-glucosamine = 3-O-(N-acetyl-beta-D-glucosaminyl)-L-threonyl-[protein] + UDP + H(+)</text>
        <dbReference type="Rhea" id="RHEA:48908"/>
        <dbReference type="Rhea" id="RHEA-COMP:11060"/>
        <dbReference type="Rhea" id="RHEA-COMP:12252"/>
        <dbReference type="ChEBI" id="CHEBI:15378"/>
        <dbReference type="ChEBI" id="CHEBI:30013"/>
        <dbReference type="ChEBI" id="CHEBI:57705"/>
        <dbReference type="ChEBI" id="CHEBI:58223"/>
        <dbReference type="ChEBI" id="CHEBI:90840"/>
        <dbReference type="EC" id="2.4.1.255"/>
    </reaction>
</comment>
<evidence type="ECO:0000259" key="12">
    <source>
        <dbReference type="Pfam" id="PF04577"/>
    </source>
</evidence>
<dbReference type="AlphaFoldDB" id="A0AA36AGC2"/>
<evidence type="ECO:0000256" key="5">
    <source>
        <dbReference type="ARBA" id="ARBA00022824"/>
    </source>
</evidence>
<dbReference type="Pfam" id="PF04577">
    <property type="entry name" value="Glyco_transf_61"/>
    <property type="match status" value="1"/>
</dbReference>
<evidence type="ECO:0000256" key="11">
    <source>
        <dbReference type="SAM" id="MobiDB-lite"/>
    </source>
</evidence>